<dbReference type="Gene3D" id="3.40.50.2000">
    <property type="entry name" value="Glycogen Phosphorylase B"/>
    <property type="match status" value="2"/>
</dbReference>
<dbReference type="SUPFAM" id="SSF53756">
    <property type="entry name" value="UDP-Glycosyltransferase/glycogen phosphorylase"/>
    <property type="match status" value="2"/>
</dbReference>
<dbReference type="RefSeq" id="WP_014454622.1">
    <property type="nucleotide sequence ID" value="NC_017098.1"/>
</dbReference>
<keyword evidence="1" id="KW-0328">Glycosyltransferase</keyword>
<dbReference type="Proteomes" id="UP000007383">
    <property type="component" value="Chromosome"/>
</dbReference>
<dbReference type="STRING" id="889378.Spiaf_0522"/>
<evidence type="ECO:0000313" key="4">
    <source>
        <dbReference type="Proteomes" id="UP000007383"/>
    </source>
</evidence>
<keyword evidence="4" id="KW-1185">Reference proteome</keyword>
<dbReference type="Pfam" id="PF05693">
    <property type="entry name" value="Glycogen_syn"/>
    <property type="match status" value="1"/>
</dbReference>
<evidence type="ECO:0000256" key="1">
    <source>
        <dbReference type="ARBA" id="ARBA00022676"/>
    </source>
</evidence>
<dbReference type="AlphaFoldDB" id="H9UGI2"/>
<dbReference type="GO" id="GO:0005978">
    <property type="term" value="P:glycogen biosynthetic process"/>
    <property type="evidence" value="ECO:0007669"/>
    <property type="project" value="InterPro"/>
</dbReference>
<evidence type="ECO:0000256" key="2">
    <source>
        <dbReference type="ARBA" id="ARBA00022679"/>
    </source>
</evidence>
<accession>H9UGI2</accession>
<dbReference type="PATRIC" id="fig|889378.3.peg.533"/>
<dbReference type="InterPro" id="IPR008631">
    <property type="entry name" value="Glycogen_synth"/>
</dbReference>
<keyword evidence="2 3" id="KW-0808">Transferase</keyword>
<dbReference type="HOGENOM" id="CLU_015910_1_0_12"/>
<dbReference type="EMBL" id="CP003282">
    <property type="protein sequence ID" value="AFG36625.1"/>
    <property type="molecule type" value="Genomic_DNA"/>
</dbReference>
<organism evidence="3 4">
    <name type="scientific">Spirochaeta africana (strain ATCC 700263 / DSM 8902 / Z-7692)</name>
    <dbReference type="NCBI Taxonomy" id="889378"/>
    <lineage>
        <taxon>Bacteria</taxon>
        <taxon>Pseudomonadati</taxon>
        <taxon>Spirochaetota</taxon>
        <taxon>Spirochaetia</taxon>
        <taxon>Spirochaetales</taxon>
        <taxon>Spirochaetaceae</taxon>
        <taxon>Spirochaeta</taxon>
    </lineage>
</organism>
<dbReference type="KEGG" id="sfc:Spiaf_0522"/>
<dbReference type="PANTHER" id="PTHR10176">
    <property type="entry name" value="GLYCOGEN SYNTHASE"/>
    <property type="match status" value="1"/>
</dbReference>
<dbReference type="OrthoDB" id="9797829at2"/>
<protein>
    <submittedName>
        <fullName evidence="3">Glycosyltransferase</fullName>
    </submittedName>
</protein>
<proteinExistence type="predicted"/>
<reference evidence="4" key="1">
    <citation type="journal article" date="2013" name="Stand. Genomic Sci.">
        <title>Complete genome sequence of the halophilic bacterium Spirochaeta africana type strain (Z-7692(T)) from the alkaline Lake Magadi in the East African Rift.</title>
        <authorList>
            <person name="Liolos K."/>
            <person name="Abt B."/>
            <person name="Scheuner C."/>
            <person name="Teshima H."/>
            <person name="Held B."/>
            <person name="Lapidus A."/>
            <person name="Nolan M."/>
            <person name="Lucas S."/>
            <person name="Deshpande S."/>
            <person name="Cheng J.F."/>
            <person name="Tapia R."/>
            <person name="Goodwin L.A."/>
            <person name="Pitluck S."/>
            <person name="Pagani I."/>
            <person name="Ivanova N."/>
            <person name="Mavromatis K."/>
            <person name="Mikhailova N."/>
            <person name="Huntemann M."/>
            <person name="Pati A."/>
            <person name="Chen A."/>
            <person name="Palaniappan K."/>
            <person name="Land M."/>
            <person name="Rohde M."/>
            <person name="Tindall B.J."/>
            <person name="Detter J.C."/>
            <person name="Goker M."/>
            <person name="Bristow J."/>
            <person name="Eisen J.A."/>
            <person name="Markowitz V."/>
            <person name="Hugenholtz P."/>
            <person name="Woyke T."/>
            <person name="Klenk H.P."/>
            <person name="Kyrpides N.C."/>
        </authorList>
    </citation>
    <scope>NUCLEOTIDE SEQUENCE</scope>
    <source>
        <strain evidence="4">ATCC 700263 / DSM 8902 / Z-7692</strain>
    </source>
</reference>
<dbReference type="Gene3D" id="6.10.260.10">
    <property type="match status" value="1"/>
</dbReference>
<dbReference type="eggNOG" id="COG0438">
    <property type="taxonomic scope" value="Bacteria"/>
</dbReference>
<dbReference type="PANTHER" id="PTHR10176:SF3">
    <property type="entry name" value="GLYCOGEN [STARCH] SYNTHASE"/>
    <property type="match status" value="1"/>
</dbReference>
<gene>
    <name evidence="3" type="ordered locus">Spiaf_0522</name>
</gene>
<dbReference type="GO" id="GO:0004373">
    <property type="term" value="F:alpha-1,4-glucan glucosyltransferase (UDP-glucose donor) activity"/>
    <property type="evidence" value="ECO:0007669"/>
    <property type="project" value="InterPro"/>
</dbReference>
<dbReference type="GO" id="GO:0005737">
    <property type="term" value="C:cytoplasm"/>
    <property type="evidence" value="ECO:0007669"/>
    <property type="project" value="TreeGrafter"/>
</dbReference>
<name>H9UGI2_SPIAZ</name>
<sequence length="607" mass="69556">MSARTSLSRNTHLIEAAWEVCNQVGGIYTVIRTKIPGILQHWNHQHYVLTGPYFPAQADAVVDPQDEDGSVFGQAAQLLRARGYRVVYGRWLVPGRPQVVLIDPESGPLSDEDIRRKLQDELGIPCPANDPLFRQVARFNLGLFEFCLRCSELLPVQSPLIAHFHEWMAGLPIALLQALPETLRPGHLRTVFTTHATLLGRYLAMQDLDFYENLAGFEWQREARHYGIEPGVRTERAAANGADVFTTVSAITADECTHLLGRTPDLLLPNGINSERFEALHEFQNLHKQNKERIHAFTMGHFFRSTPLDLDTTLYFFTSGRYEFRNKGFDMTLDALSRVNTALREAGSPTSIVMFFITRAPYHSINPNVLESRALLEELRNTCDEVAEEIKQSLLYRALREPSRRLPDLNSCISEHIRLRLRRSLQSWESQELPYVTTHTMVDSDGDPILQAIRRVKLFNHREDPVKIVYHPDFVTQLSPLFGMEYPEFVRGCHLGIFPSYYEPWGYTPLECVSSGVPAITSNLSGFGDYVQKSMRNHRRQGLYVVDRRSRSYQDCVEELAGYMLDIAAMSRRDRIELRNRTEAGSPLFGWDRLIKHYQKAYTLSQR</sequence>
<evidence type="ECO:0000313" key="3">
    <source>
        <dbReference type="EMBL" id="AFG36625.1"/>
    </source>
</evidence>